<name>A0ACB9SPE4_HOLOL</name>
<organism evidence="1 2">
    <name type="scientific">Holotrichia oblita</name>
    <name type="common">Chafer beetle</name>
    <dbReference type="NCBI Taxonomy" id="644536"/>
    <lineage>
        <taxon>Eukaryota</taxon>
        <taxon>Metazoa</taxon>
        <taxon>Ecdysozoa</taxon>
        <taxon>Arthropoda</taxon>
        <taxon>Hexapoda</taxon>
        <taxon>Insecta</taxon>
        <taxon>Pterygota</taxon>
        <taxon>Neoptera</taxon>
        <taxon>Endopterygota</taxon>
        <taxon>Coleoptera</taxon>
        <taxon>Polyphaga</taxon>
        <taxon>Scarabaeiformia</taxon>
        <taxon>Scarabaeidae</taxon>
        <taxon>Melolonthinae</taxon>
        <taxon>Holotrichia</taxon>
    </lineage>
</organism>
<reference evidence="1" key="1">
    <citation type="submission" date="2022-04" db="EMBL/GenBank/DDBJ databases">
        <title>Chromosome-scale genome assembly of Holotrichia oblita Faldermann.</title>
        <authorList>
            <person name="Rongchong L."/>
        </authorList>
    </citation>
    <scope>NUCLEOTIDE SEQUENCE</scope>
    <source>
        <strain evidence="1">81SQS9</strain>
    </source>
</reference>
<evidence type="ECO:0000313" key="1">
    <source>
        <dbReference type="EMBL" id="KAI4456354.1"/>
    </source>
</evidence>
<evidence type="ECO:0000313" key="2">
    <source>
        <dbReference type="Proteomes" id="UP001056778"/>
    </source>
</evidence>
<dbReference type="Proteomes" id="UP001056778">
    <property type="component" value="Chromosome 8"/>
</dbReference>
<accession>A0ACB9SPE4</accession>
<gene>
    <name evidence="1" type="ORF">MML48_8g00019191</name>
</gene>
<protein>
    <submittedName>
        <fullName evidence="1">Mitochondrial dicarboxylate carrier-related</fullName>
    </submittedName>
</protein>
<proteinExistence type="predicted"/>
<keyword evidence="2" id="KW-1185">Reference proteome</keyword>
<comment type="caution">
    <text evidence="1">The sequence shown here is derived from an EMBL/GenBank/DDBJ whole genome shotgun (WGS) entry which is preliminary data.</text>
</comment>
<dbReference type="EMBL" id="CM043022">
    <property type="protein sequence ID" value="KAI4456354.1"/>
    <property type="molecule type" value="Genomic_DNA"/>
</dbReference>
<sequence>MPLLPEADQHRITRWYFGGIAATIAHVFIYPLDVLKVGLQTEQIMEKITTARYARYIWETQGLLAFYSGLAAALRQQFTHSIVRFGVYYKLKETLQMKEVPLIVDLFLTAGSGACGAILKNPIDIIATRMKIDLKRPRYFRYNYRSLSHALDYILMTEGYRALFLGVELNLMKSIAFTCSQICVYEHFKKYLKRQYKYKDQTRTHVIASALAGIFATLICQPIEVVKVRYMTRSHEYANVWEVFRRQKHMGMLGFYRGILLSFIKIEIQTITTFVFIEKMRLHYGLMPQVCANELEARFKDCIVVKKPKVVPPPGYFDRFRWITQYIPAIPLVKNFSSLFSYFRRPPPPEPEPPVVEKKIETTWMKAKKRLKRRIRCRDKEEEDVDEDVKEQPTKRAVGKTKRVYDELKSDEENDEMKDEGKDVEEPVEIIEEELPDLEELDEEELKSFEEKHES</sequence>